<organism evidence="1 2">
    <name type="scientific">Platanthera zijinensis</name>
    <dbReference type="NCBI Taxonomy" id="2320716"/>
    <lineage>
        <taxon>Eukaryota</taxon>
        <taxon>Viridiplantae</taxon>
        <taxon>Streptophyta</taxon>
        <taxon>Embryophyta</taxon>
        <taxon>Tracheophyta</taxon>
        <taxon>Spermatophyta</taxon>
        <taxon>Magnoliopsida</taxon>
        <taxon>Liliopsida</taxon>
        <taxon>Asparagales</taxon>
        <taxon>Orchidaceae</taxon>
        <taxon>Orchidoideae</taxon>
        <taxon>Orchideae</taxon>
        <taxon>Orchidinae</taxon>
        <taxon>Platanthera</taxon>
    </lineage>
</organism>
<dbReference type="Proteomes" id="UP001418222">
    <property type="component" value="Unassembled WGS sequence"/>
</dbReference>
<comment type="caution">
    <text evidence="1">The sequence shown here is derived from an EMBL/GenBank/DDBJ whole genome shotgun (WGS) entry which is preliminary data.</text>
</comment>
<keyword evidence="2" id="KW-1185">Reference proteome</keyword>
<proteinExistence type="predicted"/>
<accession>A0AAP0BW22</accession>
<sequence>MILTENDNEEVERKKNESLISQKAYTERIVERFDMKEGKNSSTPLEVGLKLHQDEGMVLPKPKPFRDLVWSLIYLTITRLDISLAVGRVNRYMQEHRTSHLDAAKGILKYVRTTLDMGLLYERDTCFNLHQFTDANYGGDVDDRRSTSSASFYHLRKTPTSASIIDSTCCRSVPRVAVSRFRFLFLQESRLFSKSLHSVFLFPLAGKDGLQSTRYETKETANR</sequence>
<gene>
    <name evidence="1" type="ORF">KSP39_PZI003621</name>
</gene>
<dbReference type="PANTHER" id="PTHR11439:SF480">
    <property type="entry name" value="REVERSE TRANSCRIPTASE TY1_COPIA-TYPE DOMAIN-CONTAINING PROTEIN"/>
    <property type="match status" value="1"/>
</dbReference>
<reference evidence="1 2" key="1">
    <citation type="journal article" date="2022" name="Nat. Plants">
        <title>Genomes of leafy and leafless Platanthera orchids illuminate the evolution of mycoheterotrophy.</title>
        <authorList>
            <person name="Li M.H."/>
            <person name="Liu K.W."/>
            <person name="Li Z."/>
            <person name="Lu H.C."/>
            <person name="Ye Q.L."/>
            <person name="Zhang D."/>
            <person name="Wang J.Y."/>
            <person name="Li Y.F."/>
            <person name="Zhong Z.M."/>
            <person name="Liu X."/>
            <person name="Yu X."/>
            <person name="Liu D.K."/>
            <person name="Tu X.D."/>
            <person name="Liu B."/>
            <person name="Hao Y."/>
            <person name="Liao X.Y."/>
            <person name="Jiang Y.T."/>
            <person name="Sun W.H."/>
            <person name="Chen J."/>
            <person name="Chen Y.Q."/>
            <person name="Ai Y."/>
            <person name="Zhai J.W."/>
            <person name="Wu S.S."/>
            <person name="Zhou Z."/>
            <person name="Hsiao Y.Y."/>
            <person name="Wu W.L."/>
            <person name="Chen Y.Y."/>
            <person name="Lin Y.F."/>
            <person name="Hsu J.L."/>
            <person name="Li C.Y."/>
            <person name="Wang Z.W."/>
            <person name="Zhao X."/>
            <person name="Zhong W.Y."/>
            <person name="Ma X.K."/>
            <person name="Ma L."/>
            <person name="Huang J."/>
            <person name="Chen G.Z."/>
            <person name="Huang M.Z."/>
            <person name="Huang L."/>
            <person name="Peng D.H."/>
            <person name="Luo Y.B."/>
            <person name="Zou S.Q."/>
            <person name="Chen S.P."/>
            <person name="Lan S."/>
            <person name="Tsai W.C."/>
            <person name="Van de Peer Y."/>
            <person name="Liu Z.J."/>
        </authorList>
    </citation>
    <scope>NUCLEOTIDE SEQUENCE [LARGE SCALE GENOMIC DNA]</scope>
    <source>
        <strain evidence="1">Lor287</strain>
    </source>
</reference>
<evidence type="ECO:0000313" key="2">
    <source>
        <dbReference type="Proteomes" id="UP001418222"/>
    </source>
</evidence>
<dbReference type="AlphaFoldDB" id="A0AAP0BW22"/>
<evidence type="ECO:0008006" key="3">
    <source>
        <dbReference type="Google" id="ProtNLM"/>
    </source>
</evidence>
<dbReference type="EMBL" id="JBBWWQ010000003">
    <property type="protein sequence ID" value="KAK8951094.1"/>
    <property type="molecule type" value="Genomic_DNA"/>
</dbReference>
<name>A0AAP0BW22_9ASPA</name>
<dbReference type="PANTHER" id="PTHR11439">
    <property type="entry name" value="GAG-POL-RELATED RETROTRANSPOSON"/>
    <property type="match status" value="1"/>
</dbReference>
<protein>
    <recommendedName>
        <fullName evidence="3">Mitochondrial protein</fullName>
    </recommendedName>
</protein>
<evidence type="ECO:0000313" key="1">
    <source>
        <dbReference type="EMBL" id="KAK8951094.1"/>
    </source>
</evidence>